<feature type="transmembrane region" description="Helical" evidence="7">
    <location>
        <begin position="87"/>
        <end position="113"/>
    </location>
</feature>
<gene>
    <name evidence="9" type="ORF">BJY01DRAFT_262874</name>
</gene>
<evidence type="ECO:0000313" key="10">
    <source>
        <dbReference type="Proteomes" id="UP001610446"/>
    </source>
</evidence>
<protein>
    <recommendedName>
        <fullName evidence="8">Rhodopsin domain-containing protein</fullName>
    </recommendedName>
</protein>
<feature type="transmembrane region" description="Helical" evidence="7">
    <location>
        <begin position="42"/>
        <end position="67"/>
    </location>
</feature>
<comment type="caution">
    <text evidence="9">The sequence shown here is derived from an EMBL/GenBank/DDBJ whole genome shotgun (WGS) entry which is preliminary data.</text>
</comment>
<keyword evidence="3 7" id="KW-1133">Transmembrane helix</keyword>
<dbReference type="EMBL" id="JBFXLU010000054">
    <property type="protein sequence ID" value="KAL2847754.1"/>
    <property type="molecule type" value="Genomic_DNA"/>
</dbReference>
<evidence type="ECO:0000256" key="2">
    <source>
        <dbReference type="ARBA" id="ARBA00022692"/>
    </source>
</evidence>
<keyword evidence="10" id="KW-1185">Reference proteome</keyword>
<dbReference type="InterPro" id="IPR049326">
    <property type="entry name" value="Rhodopsin_dom_fungi"/>
</dbReference>
<comment type="subcellular location">
    <subcellularLocation>
        <location evidence="1">Membrane</location>
        <topology evidence="1">Multi-pass membrane protein</topology>
    </subcellularLocation>
</comment>
<dbReference type="PANTHER" id="PTHR33048:SF146">
    <property type="entry name" value="INTEGRAL MEMBRANE PROTEIN"/>
    <property type="match status" value="1"/>
</dbReference>
<proteinExistence type="inferred from homology"/>
<feature type="transmembrane region" description="Helical" evidence="7">
    <location>
        <begin position="207"/>
        <end position="223"/>
    </location>
</feature>
<name>A0ABR4K7Q2_9EURO</name>
<evidence type="ECO:0000313" key="9">
    <source>
        <dbReference type="EMBL" id="KAL2847754.1"/>
    </source>
</evidence>
<reference evidence="9 10" key="1">
    <citation type="submission" date="2024-07" db="EMBL/GenBank/DDBJ databases">
        <title>Section-level genome sequencing and comparative genomics of Aspergillus sections Usti and Cavernicolus.</title>
        <authorList>
            <consortium name="Lawrence Berkeley National Laboratory"/>
            <person name="Nybo J.L."/>
            <person name="Vesth T.C."/>
            <person name="Theobald S."/>
            <person name="Frisvad J.C."/>
            <person name="Larsen T.O."/>
            <person name="Kjaerboelling I."/>
            <person name="Rothschild-Mancinelli K."/>
            <person name="Lyhne E.K."/>
            <person name="Kogle M.E."/>
            <person name="Barry K."/>
            <person name="Clum A."/>
            <person name="Na H."/>
            <person name="Ledsgaard L."/>
            <person name="Lin J."/>
            <person name="Lipzen A."/>
            <person name="Kuo A."/>
            <person name="Riley R."/>
            <person name="Mondo S."/>
            <person name="Labutti K."/>
            <person name="Haridas S."/>
            <person name="Pangalinan J."/>
            <person name="Salamov A.A."/>
            <person name="Simmons B.A."/>
            <person name="Magnuson J.K."/>
            <person name="Chen J."/>
            <person name="Drula E."/>
            <person name="Henrissat B."/>
            <person name="Wiebenga A."/>
            <person name="Lubbers R.J."/>
            <person name="Gomes A.C."/>
            <person name="Makela M.R."/>
            <person name="Stajich J."/>
            <person name="Grigoriev I.V."/>
            <person name="Mortensen U.H."/>
            <person name="De Vries R.P."/>
            <person name="Baker S.E."/>
            <person name="Andersen M.R."/>
        </authorList>
    </citation>
    <scope>NUCLEOTIDE SEQUENCE [LARGE SCALE GENOMIC DNA]</scope>
    <source>
        <strain evidence="9 10">CBS 123904</strain>
    </source>
</reference>
<feature type="compositionally biased region" description="Basic and acidic residues" evidence="6">
    <location>
        <begin position="267"/>
        <end position="278"/>
    </location>
</feature>
<feature type="compositionally biased region" description="Basic and acidic residues" evidence="6">
    <location>
        <begin position="370"/>
        <end position="379"/>
    </location>
</feature>
<feature type="region of interest" description="Disordered" evidence="6">
    <location>
        <begin position="267"/>
        <end position="340"/>
    </location>
</feature>
<organism evidence="9 10">
    <name type="scientific">Aspergillus pseudoustus</name>
    <dbReference type="NCBI Taxonomy" id="1810923"/>
    <lineage>
        <taxon>Eukaryota</taxon>
        <taxon>Fungi</taxon>
        <taxon>Dikarya</taxon>
        <taxon>Ascomycota</taxon>
        <taxon>Pezizomycotina</taxon>
        <taxon>Eurotiomycetes</taxon>
        <taxon>Eurotiomycetidae</taxon>
        <taxon>Eurotiales</taxon>
        <taxon>Aspergillaceae</taxon>
        <taxon>Aspergillus</taxon>
        <taxon>Aspergillus subgen. Nidulantes</taxon>
    </lineage>
</organism>
<evidence type="ECO:0000256" key="7">
    <source>
        <dbReference type="SAM" id="Phobius"/>
    </source>
</evidence>
<feature type="compositionally biased region" description="Polar residues" evidence="6">
    <location>
        <begin position="322"/>
        <end position="336"/>
    </location>
</feature>
<dbReference type="Proteomes" id="UP001610446">
    <property type="component" value="Unassembled WGS sequence"/>
</dbReference>
<dbReference type="Pfam" id="PF20684">
    <property type="entry name" value="Fung_rhodopsin"/>
    <property type="match status" value="1"/>
</dbReference>
<evidence type="ECO:0000256" key="5">
    <source>
        <dbReference type="ARBA" id="ARBA00038359"/>
    </source>
</evidence>
<feature type="transmembrane region" description="Helical" evidence="7">
    <location>
        <begin position="176"/>
        <end position="195"/>
    </location>
</feature>
<keyword evidence="2 7" id="KW-0812">Transmembrane</keyword>
<feature type="transmembrane region" description="Helical" evidence="7">
    <location>
        <begin position="125"/>
        <end position="146"/>
    </location>
</feature>
<dbReference type="InterPro" id="IPR052337">
    <property type="entry name" value="SAT4-like"/>
</dbReference>
<evidence type="ECO:0000256" key="3">
    <source>
        <dbReference type="ARBA" id="ARBA00022989"/>
    </source>
</evidence>
<feature type="domain" description="Rhodopsin" evidence="8">
    <location>
        <begin position="26"/>
        <end position="250"/>
    </location>
</feature>
<sequence length="392" mass="43254">MVPDRSPSNTAVSWVFGGLSVPMVAVRLYTRIFVTRQRGWDDFWIVVSLATAVICSALVEVGIHYGLGRHTSDIPDPKTRVQAAKYTVIPSCFSMASTTTGKLSVAVFLLRLLGQSATNAQGWSLYILSVVSISWNTICVIAVGGFCRPSEKIWRPEVPGSCFSVDFQLVVGTSQASFNAFADLFLAMFPIWIFYKVQLARVKKIGILVILGAGIFAAAATLTKCILLKSLPEHADITWSWAPITTWYTYDSRCLVLHTYTYPSHDHTTNRMRTDRSGYYDSSSGDGPSGKSGGSKNTPIRLQRMDPNASLFETVAERPRRSQTGQSETSGASQENILEHQRLDIKKTTEVSVTQDTRPVVCDEEERYFLRENPFRDGSSEGVSGVRSPPPA</sequence>
<feature type="region of interest" description="Disordered" evidence="6">
    <location>
        <begin position="370"/>
        <end position="392"/>
    </location>
</feature>
<comment type="similarity">
    <text evidence="5">Belongs to the SAT4 family.</text>
</comment>
<accession>A0ABR4K7Q2</accession>
<evidence type="ECO:0000256" key="6">
    <source>
        <dbReference type="SAM" id="MobiDB-lite"/>
    </source>
</evidence>
<keyword evidence="4 7" id="KW-0472">Membrane</keyword>
<evidence type="ECO:0000259" key="8">
    <source>
        <dbReference type="Pfam" id="PF20684"/>
    </source>
</evidence>
<dbReference type="PANTHER" id="PTHR33048">
    <property type="entry name" value="PTH11-LIKE INTEGRAL MEMBRANE PROTEIN (AFU_ORTHOLOGUE AFUA_5G11245)"/>
    <property type="match status" value="1"/>
</dbReference>
<evidence type="ECO:0000256" key="4">
    <source>
        <dbReference type="ARBA" id="ARBA00023136"/>
    </source>
</evidence>
<feature type="transmembrane region" description="Helical" evidence="7">
    <location>
        <begin position="12"/>
        <end position="30"/>
    </location>
</feature>
<evidence type="ECO:0000256" key="1">
    <source>
        <dbReference type="ARBA" id="ARBA00004141"/>
    </source>
</evidence>